<proteinExistence type="predicted"/>
<sequence>MGIWAIVIGVILIAIGIYELMAVRRNYKYLKSKSNRTTSPFMMLALWQALLFSGLMFFVGIGTMVLFYK</sequence>
<evidence type="ECO:0000256" key="1">
    <source>
        <dbReference type="SAM" id="Phobius"/>
    </source>
</evidence>
<keyword evidence="1" id="KW-1133">Transmembrane helix</keyword>
<dbReference type="KEGG" id="xap:XA3_15830"/>
<accession>A0AAU9DPN9</accession>
<dbReference type="Proteomes" id="UP001321861">
    <property type="component" value="Chromosome"/>
</dbReference>
<dbReference type="RefSeq" id="WP_317634949.1">
    <property type="nucleotide sequence ID" value="NZ_AP026802.1"/>
</dbReference>
<keyword evidence="1" id="KW-0472">Membrane</keyword>
<evidence type="ECO:0000313" key="2">
    <source>
        <dbReference type="EMBL" id="BDR59142.1"/>
    </source>
</evidence>
<gene>
    <name evidence="2" type="ORF">XA3_15830</name>
</gene>
<reference evidence="2 3" key="1">
    <citation type="journal article" date="2023" name="Microbiol. Spectr.">
        <title>Symbiosis of Carpenter Bees with Uncharacterized Lactic Acid Bacteria Showing NAD Auxotrophy.</title>
        <authorList>
            <person name="Kawasaki S."/>
            <person name="Ozawa K."/>
            <person name="Mori T."/>
            <person name="Yamamoto A."/>
            <person name="Ito M."/>
            <person name="Ohkuma M."/>
            <person name="Sakamoto M."/>
            <person name="Matsutani M."/>
        </authorList>
    </citation>
    <scope>NUCLEOTIDE SEQUENCE [LARGE SCALE GENOMIC DNA]</scope>
    <source>
        <strain evidence="2 3">XA3</strain>
    </source>
</reference>
<dbReference type="AlphaFoldDB" id="A0AAU9DPN9"/>
<feature type="transmembrane region" description="Helical" evidence="1">
    <location>
        <begin position="44"/>
        <end position="68"/>
    </location>
</feature>
<organism evidence="2 3">
    <name type="scientific">Xylocopilactobacillus apicola</name>
    <dbReference type="NCBI Taxonomy" id="2932184"/>
    <lineage>
        <taxon>Bacteria</taxon>
        <taxon>Bacillati</taxon>
        <taxon>Bacillota</taxon>
        <taxon>Bacilli</taxon>
        <taxon>Lactobacillales</taxon>
        <taxon>Lactobacillaceae</taxon>
        <taxon>Xylocopilactobacillus</taxon>
    </lineage>
</organism>
<feature type="transmembrane region" description="Helical" evidence="1">
    <location>
        <begin position="6"/>
        <end position="23"/>
    </location>
</feature>
<evidence type="ECO:0008006" key="4">
    <source>
        <dbReference type="Google" id="ProtNLM"/>
    </source>
</evidence>
<dbReference type="EMBL" id="AP026802">
    <property type="protein sequence ID" value="BDR59142.1"/>
    <property type="molecule type" value="Genomic_DNA"/>
</dbReference>
<protein>
    <recommendedName>
        <fullName evidence="4">Immunity protein</fullName>
    </recommendedName>
</protein>
<keyword evidence="1" id="KW-0812">Transmembrane</keyword>
<evidence type="ECO:0000313" key="3">
    <source>
        <dbReference type="Proteomes" id="UP001321861"/>
    </source>
</evidence>
<name>A0AAU9DPN9_9LACO</name>
<keyword evidence="3" id="KW-1185">Reference proteome</keyword>